<sequence length="67" mass="7826">MDLYWNHFGTNLYTMFYEPCWARVTSLYSSEIGSTLVLNTIVIAIMKHMMQHVCLKGEELSPFCVNF</sequence>
<name>A0A9D4EXQ0_DREPO</name>
<keyword evidence="1" id="KW-1133">Transmembrane helix</keyword>
<evidence type="ECO:0000313" key="2">
    <source>
        <dbReference type="EMBL" id="KAH3785837.1"/>
    </source>
</evidence>
<keyword evidence="1" id="KW-0472">Membrane</keyword>
<feature type="transmembrane region" description="Helical" evidence="1">
    <location>
        <begin position="27"/>
        <end position="46"/>
    </location>
</feature>
<keyword evidence="3" id="KW-1185">Reference proteome</keyword>
<comment type="caution">
    <text evidence="2">The sequence shown here is derived from an EMBL/GenBank/DDBJ whole genome shotgun (WGS) entry which is preliminary data.</text>
</comment>
<evidence type="ECO:0000313" key="3">
    <source>
        <dbReference type="Proteomes" id="UP000828390"/>
    </source>
</evidence>
<dbReference type="Proteomes" id="UP000828390">
    <property type="component" value="Unassembled WGS sequence"/>
</dbReference>
<gene>
    <name evidence="2" type="ORF">DPMN_163931</name>
</gene>
<organism evidence="2 3">
    <name type="scientific">Dreissena polymorpha</name>
    <name type="common">Zebra mussel</name>
    <name type="synonym">Mytilus polymorpha</name>
    <dbReference type="NCBI Taxonomy" id="45954"/>
    <lineage>
        <taxon>Eukaryota</taxon>
        <taxon>Metazoa</taxon>
        <taxon>Spiralia</taxon>
        <taxon>Lophotrochozoa</taxon>
        <taxon>Mollusca</taxon>
        <taxon>Bivalvia</taxon>
        <taxon>Autobranchia</taxon>
        <taxon>Heteroconchia</taxon>
        <taxon>Euheterodonta</taxon>
        <taxon>Imparidentia</taxon>
        <taxon>Neoheterodontei</taxon>
        <taxon>Myida</taxon>
        <taxon>Dreissenoidea</taxon>
        <taxon>Dreissenidae</taxon>
        <taxon>Dreissena</taxon>
    </lineage>
</organism>
<protein>
    <submittedName>
        <fullName evidence="2">Uncharacterized protein</fullName>
    </submittedName>
</protein>
<reference evidence="2" key="2">
    <citation type="submission" date="2020-11" db="EMBL/GenBank/DDBJ databases">
        <authorList>
            <person name="McCartney M.A."/>
            <person name="Auch B."/>
            <person name="Kono T."/>
            <person name="Mallez S."/>
            <person name="Becker A."/>
            <person name="Gohl D.M."/>
            <person name="Silverstein K.A.T."/>
            <person name="Koren S."/>
            <person name="Bechman K.B."/>
            <person name="Herman A."/>
            <person name="Abrahante J.E."/>
            <person name="Garbe J."/>
        </authorList>
    </citation>
    <scope>NUCLEOTIDE SEQUENCE</scope>
    <source>
        <strain evidence="2">Duluth1</strain>
        <tissue evidence="2">Whole animal</tissue>
    </source>
</reference>
<dbReference type="AlphaFoldDB" id="A0A9D4EXQ0"/>
<keyword evidence="1" id="KW-0812">Transmembrane</keyword>
<proteinExistence type="predicted"/>
<accession>A0A9D4EXQ0</accession>
<evidence type="ECO:0000256" key="1">
    <source>
        <dbReference type="SAM" id="Phobius"/>
    </source>
</evidence>
<reference evidence="2" key="1">
    <citation type="journal article" date="2019" name="bioRxiv">
        <title>The Genome of the Zebra Mussel, Dreissena polymorpha: A Resource for Invasive Species Research.</title>
        <authorList>
            <person name="McCartney M.A."/>
            <person name="Auch B."/>
            <person name="Kono T."/>
            <person name="Mallez S."/>
            <person name="Zhang Y."/>
            <person name="Obille A."/>
            <person name="Becker A."/>
            <person name="Abrahante J.E."/>
            <person name="Garbe J."/>
            <person name="Badalamenti J.P."/>
            <person name="Herman A."/>
            <person name="Mangelson H."/>
            <person name="Liachko I."/>
            <person name="Sullivan S."/>
            <person name="Sone E.D."/>
            <person name="Koren S."/>
            <person name="Silverstein K.A.T."/>
            <person name="Beckman K.B."/>
            <person name="Gohl D.M."/>
        </authorList>
    </citation>
    <scope>NUCLEOTIDE SEQUENCE</scope>
    <source>
        <strain evidence="2">Duluth1</strain>
        <tissue evidence="2">Whole animal</tissue>
    </source>
</reference>
<dbReference type="EMBL" id="JAIWYP010000008">
    <property type="protein sequence ID" value="KAH3785837.1"/>
    <property type="molecule type" value="Genomic_DNA"/>
</dbReference>